<dbReference type="InterPro" id="IPR050109">
    <property type="entry name" value="HTH-type_TetR-like_transc_reg"/>
</dbReference>
<gene>
    <name evidence="6" type="ORF">K8V81_08280</name>
</gene>
<dbReference type="InterPro" id="IPR001647">
    <property type="entry name" value="HTH_TetR"/>
</dbReference>
<dbReference type="PANTHER" id="PTHR30055">
    <property type="entry name" value="HTH-TYPE TRANSCRIPTIONAL REGULATOR RUTR"/>
    <property type="match status" value="1"/>
</dbReference>
<evidence type="ECO:0000256" key="1">
    <source>
        <dbReference type="ARBA" id="ARBA00023015"/>
    </source>
</evidence>
<dbReference type="Gene3D" id="1.10.357.10">
    <property type="entry name" value="Tetracycline Repressor, domain 2"/>
    <property type="match status" value="1"/>
</dbReference>
<accession>A0A921MW47</accession>
<reference evidence="6" key="1">
    <citation type="journal article" date="2021" name="PeerJ">
        <title>Extensive microbial diversity within the chicken gut microbiome revealed by metagenomics and culture.</title>
        <authorList>
            <person name="Gilroy R."/>
            <person name="Ravi A."/>
            <person name="Getino M."/>
            <person name="Pursley I."/>
            <person name="Horton D.L."/>
            <person name="Alikhan N.F."/>
            <person name="Baker D."/>
            <person name="Gharbi K."/>
            <person name="Hall N."/>
            <person name="Watson M."/>
            <person name="Adriaenssens E.M."/>
            <person name="Foster-Nyarko E."/>
            <person name="Jarju S."/>
            <person name="Secka A."/>
            <person name="Antonio M."/>
            <person name="Oren A."/>
            <person name="Chaudhuri R.R."/>
            <person name="La Ragione R."/>
            <person name="Hildebrand F."/>
            <person name="Pallen M.J."/>
        </authorList>
    </citation>
    <scope>NUCLEOTIDE SEQUENCE</scope>
    <source>
        <strain evidence="6">ChiGjej5B5-22894</strain>
    </source>
</reference>
<evidence type="ECO:0000259" key="5">
    <source>
        <dbReference type="PROSITE" id="PS50977"/>
    </source>
</evidence>
<reference evidence="6" key="2">
    <citation type="submission" date="2021-09" db="EMBL/GenBank/DDBJ databases">
        <authorList>
            <person name="Gilroy R."/>
        </authorList>
    </citation>
    <scope>NUCLEOTIDE SEQUENCE</scope>
    <source>
        <strain evidence="6">ChiGjej5B5-22894</strain>
    </source>
</reference>
<dbReference type="PRINTS" id="PR00455">
    <property type="entry name" value="HTHTETR"/>
</dbReference>
<sequence length="220" mass="23962">MTTSPTARMPRAQRRSQLLELATRVFTEKGFQATSMDDIAAAAGVTKPVLYQHFDSKESLYVEVLDIIAESMLEEVRALGEHEGDTVSRVRTGLHRFYRFVALDNSLRLFTGHEVISEVVQERVVAVLDRLALELAGVLIASRQVSTEQSRSLGRAFIAVAQTTAQLLHAAGDEAEREEILETMTTTMVHGLTGFAPREKPRVAGVVLGADTGPAAVSDA</sequence>
<comment type="caution">
    <text evidence="6">The sequence shown here is derived from an EMBL/GenBank/DDBJ whole genome shotgun (WGS) entry which is preliminary data.</text>
</comment>
<keyword evidence="2 4" id="KW-0238">DNA-binding</keyword>
<evidence type="ECO:0000313" key="7">
    <source>
        <dbReference type="Proteomes" id="UP000742460"/>
    </source>
</evidence>
<dbReference type="OrthoDB" id="70491at2"/>
<feature type="domain" description="HTH tetR-type" evidence="5">
    <location>
        <begin position="12"/>
        <end position="72"/>
    </location>
</feature>
<name>A0A921MW47_9MICO</name>
<protein>
    <submittedName>
        <fullName evidence="6">TetR/AcrR family transcriptional regulator</fullName>
    </submittedName>
</protein>
<dbReference type="SUPFAM" id="SSF46689">
    <property type="entry name" value="Homeodomain-like"/>
    <property type="match status" value="1"/>
</dbReference>
<evidence type="ECO:0000256" key="2">
    <source>
        <dbReference type="ARBA" id="ARBA00023125"/>
    </source>
</evidence>
<dbReference type="InterPro" id="IPR023772">
    <property type="entry name" value="DNA-bd_HTH_TetR-type_CS"/>
</dbReference>
<dbReference type="GO" id="GO:0003700">
    <property type="term" value="F:DNA-binding transcription factor activity"/>
    <property type="evidence" value="ECO:0007669"/>
    <property type="project" value="TreeGrafter"/>
</dbReference>
<keyword evidence="3" id="KW-0804">Transcription</keyword>
<proteinExistence type="predicted"/>
<dbReference type="AlphaFoldDB" id="A0A921MW47"/>
<feature type="DNA-binding region" description="H-T-H motif" evidence="4">
    <location>
        <begin position="35"/>
        <end position="54"/>
    </location>
</feature>
<organism evidence="6 7">
    <name type="scientific">Brachybacterium massiliense</name>
    <dbReference type="NCBI Taxonomy" id="1755098"/>
    <lineage>
        <taxon>Bacteria</taxon>
        <taxon>Bacillati</taxon>
        <taxon>Actinomycetota</taxon>
        <taxon>Actinomycetes</taxon>
        <taxon>Micrococcales</taxon>
        <taxon>Dermabacteraceae</taxon>
        <taxon>Brachybacterium</taxon>
    </lineage>
</organism>
<keyword evidence="1" id="KW-0805">Transcription regulation</keyword>
<dbReference type="GO" id="GO:0045892">
    <property type="term" value="P:negative regulation of DNA-templated transcription"/>
    <property type="evidence" value="ECO:0007669"/>
    <property type="project" value="UniProtKB-ARBA"/>
</dbReference>
<evidence type="ECO:0000313" key="6">
    <source>
        <dbReference type="EMBL" id="HJG91710.1"/>
    </source>
</evidence>
<dbReference type="PROSITE" id="PS01081">
    <property type="entry name" value="HTH_TETR_1"/>
    <property type="match status" value="1"/>
</dbReference>
<evidence type="ECO:0000256" key="3">
    <source>
        <dbReference type="ARBA" id="ARBA00023163"/>
    </source>
</evidence>
<dbReference type="GO" id="GO:0000976">
    <property type="term" value="F:transcription cis-regulatory region binding"/>
    <property type="evidence" value="ECO:0007669"/>
    <property type="project" value="TreeGrafter"/>
</dbReference>
<dbReference type="EMBL" id="DYUE01000190">
    <property type="protein sequence ID" value="HJG91710.1"/>
    <property type="molecule type" value="Genomic_DNA"/>
</dbReference>
<dbReference type="PANTHER" id="PTHR30055:SF226">
    <property type="entry name" value="HTH-TYPE TRANSCRIPTIONAL REGULATOR PKSA"/>
    <property type="match status" value="1"/>
</dbReference>
<dbReference type="RefSeq" id="WP_087483227.1">
    <property type="nucleotide sequence ID" value="NZ_FXXB01000003.1"/>
</dbReference>
<dbReference type="Pfam" id="PF00440">
    <property type="entry name" value="TetR_N"/>
    <property type="match status" value="1"/>
</dbReference>
<evidence type="ECO:0000256" key="4">
    <source>
        <dbReference type="PROSITE-ProRule" id="PRU00335"/>
    </source>
</evidence>
<dbReference type="PROSITE" id="PS50977">
    <property type="entry name" value="HTH_TETR_2"/>
    <property type="match status" value="1"/>
</dbReference>
<dbReference type="InterPro" id="IPR009057">
    <property type="entry name" value="Homeodomain-like_sf"/>
</dbReference>
<dbReference type="FunFam" id="1.10.10.60:FF:000141">
    <property type="entry name" value="TetR family transcriptional regulator"/>
    <property type="match status" value="1"/>
</dbReference>
<dbReference type="Proteomes" id="UP000742460">
    <property type="component" value="Unassembled WGS sequence"/>
</dbReference>